<keyword evidence="1" id="KW-0812">Transmembrane</keyword>
<evidence type="ECO:0000313" key="2">
    <source>
        <dbReference type="EMBL" id="ORX81187.1"/>
    </source>
</evidence>
<dbReference type="AlphaFoldDB" id="A0A1Y1X5U3"/>
<evidence type="ECO:0000256" key="1">
    <source>
        <dbReference type="SAM" id="Phobius"/>
    </source>
</evidence>
<evidence type="ECO:0000313" key="3">
    <source>
        <dbReference type="Proteomes" id="UP000193944"/>
    </source>
</evidence>
<keyword evidence="1" id="KW-1133">Transmembrane helix</keyword>
<keyword evidence="1" id="KW-0472">Membrane</keyword>
<name>A0A1Y1X5U3_9FUNG</name>
<dbReference type="OrthoDB" id="2130573at2759"/>
<gene>
    <name evidence="2" type="ORF">BCR32DRAFT_13526</name>
</gene>
<accession>A0A1Y1X5U3</accession>
<reference evidence="2 3" key="2">
    <citation type="submission" date="2016-08" db="EMBL/GenBank/DDBJ databases">
        <title>Pervasive Adenine N6-methylation of Active Genes in Fungi.</title>
        <authorList>
            <consortium name="DOE Joint Genome Institute"/>
            <person name="Mondo S.J."/>
            <person name="Dannebaum R.O."/>
            <person name="Kuo R.C."/>
            <person name="Labutti K."/>
            <person name="Haridas S."/>
            <person name="Kuo A."/>
            <person name="Salamov A."/>
            <person name="Ahrendt S.R."/>
            <person name="Lipzen A."/>
            <person name="Sullivan W."/>
            <person name="Andreopoulos W.B."/>
            <person name="Clum A."/>
            <person name="Lindquist E."/>
            <person name="Daum C."/>
            <person name="Ramamoorthy G.K."/>
            <person name="Gryganskyi A."/>
            <person name="Culley D."/>
            <person name="Magnuson J.K."/>
            <person name="James T.Y."/>
            <person name="O'Malley M.A."/>
            <person name="Stajich J.E."/>
            <person name="Spatafora J.W."/>
            <person name="Visel A."/>
            <person name="Grigoriev I.V."/>
        </authorList>
    </citation>
    <scope>NUCLEOTIDE SEQUENCE [LARGE SCALE GENOMIC DNA]</scope>
    <source>
        <strain evidence="2 3">S4</strain>
    </source>
</reference>
<feature type="transmembrane region" description="Helical" evidence="1">
    <location>
        <begin position="50"/>
        <end position="73"/>
    </location>
</feature>
<reference evidence="2 3" key="1">
    <citation type="submission" date="2016-08" db="EMBL/GenBank/DDBJ databases">
        <title>A Parts List for Fungal Cellulosomes Revealed by Comparative Genomics.</title>
        <authorList>
            <consortium name="DOE Joint Genome Institute"/>
            <person name="Haitjema C.H."/>
            <person name="Gilmore S.P."/>
            <person name="Henske J.K."/>
            <person name="Solomon K.V."/>
            <person name="De Groot R."/>
            <person name="Kuo A."/>
            <person name="Mondo S.J."/>
            <person name="Salamov A.A."/>
            <person name="Labutti K."/>
            <person name="Zhao Z."/>
            <person name="Chiniquy J."/>
            <person name="Barry K."/>
            <person name="Brewer H.M."/>
            <person name="Purvine S.O."/>
            <person name="Wright A.T."/>
            <person name="Boxma B."/>
            <person name="Van Alen T."/>
            <person name="Hackstein J.H."/>
            <person name="Baker S.E."/>
            <person name="Grigoriev I.V."/>
            <person name="O'Malley M.A."/>
        </authorList>
    </citation>
    <scope>NUCLEOTIDE SEQUENCE [LARGE SCALE GENOMIC DNA]</scope>
    <source>
        <strain evidence="2 3">S4</strain>
    </source>
</reference>
<protein>
    <submittedName>
        <fullName evidence="2">Uncharacterized protein</fullName>
    </submittedName>
</protein>
<feature type="non-terminal residue" evidence="2">
    <location>
        <position position="221"/>
    </location>
</feature>
<dbReference type="STRING" id="1754192.A0A1Y1X5U3"/>
<sequence>MSEKEKKSINDLESFEIKLWDKDLMSSSRGLWAIQLETMLKKNYTLQMRFWKTALVLSVITPFLAMVLLEFIIHLNDSLGKKVLHPEKYLLNGIDNCYGPVSDKNLCINLMFTNCIDKNNCTRDPTVDEIISNFVENNNKRMNLDWETNPNKWDNWEDDKLNYDIKERHDIIHVPNSDFIYNYVLNHQNKTNFGLVFDIKKDNDITNYRYQVWFNSTANYN</sequence>
<organism evidence="2 3">
    <name type="scientific">Anaeromyces robustus</name>
    <dbReference type="NCBI Taxonomy" id="1754192"/>
    <lineage>
        <taxon>Eukaryota</taxon>
        <taxon>Fungi</taxon>
        <taxon>Fungi incertae sedis</taxon>
        <taxon>Chytridiomycota</taxon>
        <taxon>Chytridiomycota incertae sedis</taxon>
        <taxon>Neocallimastigomycetes</taxon>
        <taxon>Neocallimastigales</taxon>
        <taxon>Neocallimastigaceae</taxon>
        <taxon>Anaeromyces</taxon>
    </lineage>
</organism>
<comment type="caution">
    <text evidence="2">The sequence shown here is derived from an EMBL/GenBank/DDBJ whole genome shotgun (WGS) entry which is preliminary data.</text>
</comment>
<dbReference type="EMBL" id="MCFG01000124">
    <property type="protein sequence ID" value="ORX81187.1"/>
    <property type="molecule type" value="Genomic_DNA"/>
</dbReference>
<proteinExistence type="predicted"/>
<keyword evidence="3" id="KW-1185">Reference proteome</keyword>
<dbReference type="Proteomes" id="UP000193944">
    <property type="component" value="Unassembled WGS sequence"/>
</dbReference>